<reference evidence="10 11" key="1">
    <citation type="submission" date="2014-06" db="EMBL/GenBank/DDBJ databases">
        <title>The Genome of the Aflatoxigenic Filamentous Fungus Aspergillus nomius.</title>
        <authorList>
            <person name="Moore M.G."/>
            <person name="Shannon B.M."/>
            <person name="Brian M.M."/>
        </authorList>
    </citation>
    <scope>NUCLEOTIDE SEQUENCE [LARGE SCALE GENOMIC DNA]</scope>
    <source>
        <strain evidence="10 11">NRRL 13137</strain>
    </source>
</reference>
<accession>A0A0L1JG03</accession>
<dbReference type="InterPro" id="IPR016161">
    <property type="entry name" value="Ald_DH/histidinol_DH"/>
</dbReference>
<dbReference type="GeneID" id="26802902"/>
<dbReference type="FunFam" id="3.40.309.10:FF:000009">
    <property type="entry name" value="Aldehyde dehydrogenase A"/>
    <property type="match status" value="1"/>
</dbReference>
<dbReference type="Gene3D" id="3.40.309.10">
    <property type="entry name" value="Aldehyde Dehydrogenase, Chain A, domain 2"/>
    <property type="match status" value="1"/>
</dbReference>
<evidence type="ECO:0000256" key="2">
    <source>
        <dbReference type="ARBA" id="ARBA00022857"/>
    </source>
</evidence>
<dbReference type="PANTHER" id="PTHR11699">
    <property type="entry name" value="ALDEHYDE DEHYDROGENASE-RELATED"/>
    <property type="match status" value="1"/>
</dbReference>
<keyword evidence="11" id="KW-1185">Reference proteome</keyword>
<dbReference type="Proteomes" id="UP000037505">
    <property type="component" value="Unassembled WGS sequence"/>
</dbReference>
<evidence type="ECO:0000256" key="3">
    <source>
        <dbReference type="ARBA" id="ARBA00023002"/>
    </source>
</evidence>
<gene>
    <name evidence="10" type="ORF">ANOM_001098</name>
</gene>
<evidence type="ECO:0000256" key="5">
    <source>
        <dbReference type="ARBA" id="ARBA00049194"/>
    </source>
</evidence>
<dbReference type="Pfam" id="PF00117">
    <property type="entry name" value="GATase"/>
    <property type="match status" value="1"/>
</dbReference>
<protein>
    <recommendedName>
        <fullName evidence="4">aldehyde dehydrogenase (NAD(+))</fullName>
        <ecNumber evidence="4">1.2.1.3</ecNumber>
    </recommendedName>
</protein>
<dbReference type="InterPro" id="IPR015590">
    <property type="entry name" value="Aldehyde_DH_dom"/>
</dbReference>
<name>A0A0L1JG03_ASPN3</name>
<dbReference type="PROSITE" id="PS51273">
    <property type="entry name" value="GATASE_TYPE_1"/>
    <property type="match status" value="1"/>
</dbReference>
<organism evidence="10 11">
    <name type="scientific">Aspergillus nomiae NRRL (strain ATCC 15546 / NRRL 13137 / CBS 260.88 / M93)</name>
    <dbReference type="NCBI Taxonomy" id="1509407"/>
    <lineage>
        <taxon>Eukaryota</taxon>
        <taxon>Fungi</taxon>
        <taxon>Dikarya</taxon>
        <taxon>Ascomycota</taxon>
        <taxon>Pezizomycotina</taxon>
        <taxon>Eurotiomycetes</taxon>
        <taxon>Eurotiomycetidae</taxon>
        <taxon>Eurotiales</taxon>
        <taxon>Aspergillaceae</taxon>
        <taxon>Aspergillus</taxon>
        <taxon>Aspergillus subgen. Circumdati</taxon>
    </lineage>
</organism>
<dbReference type="CDD" id="cd01741">
    <property type="entry name" value="GATase1_1"/>
    <property type="match status" value="1"/>
</dbReference>
<dbReference type="InterPro" id="IPR016162">
    <property type="entry name" value="Ald_DH_N"/>
</dbReference>
<dbReference type="InterPro" id="IPR029062">
    <property type="entry name" value="Class_I_gatase-like"/>
</dbReference>
<feature type="domain" description="Glutamine amidotransferase" evidence="8">
    <location>
        <begin position="45"/>
        <end position="198"/>
    </location>
</feature>
<evidence type="ECO:0000313" key="11">
    <source>
        <dbReference type="Proteomes" id="UP000037505"/>
    </source>
</evidence>
<dbReference type="InterPro" id="IPR044992">
    <property type="entry name" value="ChyE-like"/>
</dbReference>
<dbReference type="SUPFAM" id="SSF53720">
    <property type="entry name" value="ALDH-like"/>
    <property type="match status" value="1"/>
</dbReference>
<comment type="catalytic activity">
    <reaction evidence="5">
        <text>an aldehyde + NAD(+) + H2O = a carboxylate + NADH + 2 H(+)</text>
        <dbReference type="Rhea" id="RHEA:16185"/>
        <dbReference type="ChEBI" id="CHEBI:15377"/>
        <dbReference type="ChEBI" id="CHEBI:15378"/>
        <dbReference type="ChEBI" id="CHEBI:17478"/>
        <dbReference type="ChEBI" id="CHEBI:29067"/>
        <dbReference type="ChEBI" id="CHEBI:57540"/>
        <dbReference type="ChEBI" id="CHEBI:57945"/>
        <dbReference type="EC" id="1.2.1.3"/>
    </reaction>
</comment>
<proteinExistence type="inferred from homology"/>
<evidence type="ECO:0000256" key="7">
    <source>
        <dbReference type="RuleBase" id="RU003345"/>
    </source>
</evidence>
<dbReference type="RefSeq" id="XP_015411609.1">
    <property type="nucleotide sequence ID" value="XM_015546355.1"/>
</dbReference>
<dbReference type="EMBL" id="JNOM01000010">
    <property type="protein sequence ID" value="KNG90686.1"/>
    <property type="molecule type" value="Genomic_DNA"/>
</dbReference>
<comment type="similarity">
    <text evidence="1 7">Belongs to the aldehyde dehydrogenase family.</text>
</comment>
<dbReference type="InterPro" id="IPR016163">
    <property type="entry name" value="Ald_DH_C"/>
</dbReference>
<evidence type="ECO:0000256" key="1">
    <source>
        <dbReference type="ARBA" id="ARBA00009986"/>
    </source>
</evidence>
<keyword evidence="2" id="KW-0521">NADP</keyword>
<dbReference type="Gene3D" id="3.40.50.880">
    <property type="match status" value="1"/>
</dbReference>
<feature type="active site" evidence="6">
    <location>
        <position position="518"/>
    </location>
</feature>
<keyword evidence="3 7" id="KW-0560">Oxidoreductase</keyword>
<dbReference type="OrthoDB" id="310895at2759"/>
<dbReference type="AlphaFoldDB" id="A0A0L1JG03"/>
<dbReference type="CDD" id="cd07102">
    <property type="entry name" value="ALDH_EDX86601"/>
    <property type="match status" value="1"/>
</dbReference>
<evidence type="ECO:0000259" key="8">
    <source>
        <dbReference type="Pfam" id="PF00117"/>
    </source>
</evidence>
<dbReference type="FunFam" id="3.40.605.10:FF:000012">
    <property type="entry name" value="NAD-dependent succinate-semialdehyde dehydrogenase"/>
    <property type="match status" value="1"/>
</dbReference>
<dbReference type="EC" id="1.2.1.3" evidence="4"/>
<evidence type="ECO:0000313" key="10">
    <source>
        <dbReference type="EMBL" id="KNG90686.1"/>
    </source>
</evidence>
<evidence type="ECO:0000259" key="9">
    <source>
        <dbReference type="Pfam" id="PF00171"/>
    </source>
</evidence>
<dbReference type="PROSITE" id="PS00687">
    <property type="entry name" value="ALDEHYDE_DEHYDR_GLU"/>
    <property type="match status" value="1"/>
</dbReference>
<feature type="domain" description="Aldehyde dehydrogenase" evidence="9">
    <location>
        <begin position="287"/>
        <end position="744"/>
    </location>
</feature>
<dbReference type="STRING" id="1509407.A0A0L1JG03"/>
<sequence>MTRIIRVAILETDTPIDPVLDRYGTYGAIFNRWLNKGLQGLGVTDTEIQTTNWDVVNQSVYPKPEDFDALLMTGSKHDAYADIPWMNELTKYVHDIHEQHKKPIIGICFGHQILARALGARVARNDEGWEVSVEPFQLSDTGKQLFSKESLNIHQMHTDIVYDVPPGFVNLGSSPRCKVQGLYMPQRVLTLQGHPEYDEFVTTELIKLRHAIGRFDDELAKDGLSRVGNPHDGELIARVACKLIVGYEYNGYKMCKRPPESWGIQPTIPFATQSPHVPRNTHTTSKMANQIRTLSPATNKVIFEHPGTSLDEARAIAQASDNAFQSYKQLSLAERKAIIIKALNIVDANKETLANELTAQMGRPIAYCTKEIDTMRKRADYLLSIADDSLKNLPGQAESGFRRFLKKEPLGVTLISTAWNYPYLITVNTLLPALLAGNTVLLRPSPQTPLLGERLVSYFQEAGLPTNVLQLLHVGSLDVLDEIVKLPQIKLVSFTGSTAGGIRLREATAHRVVPVNLELGGNDPAYVRPDADIAYVAAQVVDGAVFNSGQSCCSIERVYIHADVYDNFITEVQKELSTYKLGDPTDKNTTTGPVISKQSLKNIQSHIDDALSKGAIDSTPANATFTSLPAEGNYIAPKLLTNVTHDMVTMREETFGPVIPVMKVSSDEEAVALMNDSDYGLTASVWTKDIKAGEALIEKIDAGTVYINRCDYPSPDLAWIGWKNSGLGCTLGPHAFDGFYKLKSFHIKEEQS</sequence>
<evidence type="ECO:0000256" key="4">
    <source>
        <dbReference type="ARBA" id="ARBA00024226"/>
    </source>
</evidence>
<dbReference type="GO" id="GO:0004029">
    <property type="term" value="F:aldehyde dehydrogenase (NAD+) activity"/>
    <property type="evidence" value="ECO:0007669"/>
    <property type="project" value="UniProtKB-EC"/>
</dbReference>
<dbReference type="Pfam" id="PF00171">
    <property type="entry name" value="Aldedh"/>
    <property type="match status" value="1"/>
</dbReference>
<dbReference type="SUPFAM" id="SSF52317">
    <property type="entry name" value="Class I glutamine amidotransferase-like"/>
    <property type="match status" value="1"/>
</dbReference>
<dbReference type="InterPro" id="IPR017926">
    <property type="entry name" value="GATASE"/>
</dbReference>
<dbReference type="Gene3D" id="3.40.605.10">
    <property type="entry name" value="Aldehyde Dehydrogenase, Chain A, domain 1"/>
    <property type="match status" value="1"/>
</dbReference>
<comment type="caution">
    <text evidence="10">The sequence shown here is derived from an EMBL/GenBank/DDBJ whole genome shotgun (WGS) entry which is preliminary data.</text>
</comment>
<dbReference type="InterPro" id="IPR029510">
    <property type="entry name" value="Ald_DH_CS_GLU"/>
</dbReference>
<evidence type="ECO:0000256" key="6">
    <source>
        <dbReference type="PROSITE-ProRule" id="PRU10007"/>
    </source>
</evidence>